<dbReference type="CDD" id="cd05399">
    <property type="entry name" value="NT_Rel-Spo_like"/>
    <property type="match status" value="1"/>
</dbReference>
<dbReference type="Gene3D" id="3.30.460.10">
    <property type="entry name" value="Beta Polymerase, domain 2"/>
    <property type="match status" value="1"/>
</dbReference>
<reference evidence="2 3" key="1">
    <citation type="journal article" date="2016" name="Sci. Rep.">
        <title>Genomic and phenotypic characterization of the species Acinetobacter venetianus.</title>
        <authorList>
            <person name="Fondi M."/>
            <person name="Maida I."/>
            <person name="Perrin E."/>
            <person name="Orlandini V."/>
            <person name="La Torre L."/>
            <person name="Bosi E."/>
            <person name="Negroni A."/>
            <person name="Zanaroli G."/>
            <person name="Fava F."/>
            <person name="Decorosi F."/>
            <person name="Giovannetti L."/>
            <person name="Viti C."/>
            <person name="Vaneechoutte M."/>
            <person name="Dijkshoorn L."/>
            <person name="Fani R."/>
        </authorList>
    </citation>
    <scope>NUCLEOTIDE SEQUENCE [LARGE SCALE GENOMIC DNA]</scope>
    <source>
        <strain evidence="2 3">LUH5627</strain>
    </source>
</reference>
<dbReference type="EC" id="2.7.6.5" evidence="2"/>
<organism evidence="2 3">
    <name type="scientific">Acinetobacter venetianus</name>
    <dbReference type="NCBI Taxonomy" id="52133"/>
    <lineage>
        <taxon>Bacteria</taxon>
        <taxon>Pseudomonadati</taxon>
        <taxon>Pseudomonadota</taxon>
        <taxon>Gammaproteobacteria</taxon>
        <taxon>Moraxellales</taxon>
        <taxon>Moraxellaceae</taxon>
        <taxon>Acinetobacter</taxon>
    </lineage>
</organism>
<keyword evidence="2" id="KW-0418">Kinase</keyword>
<dbReference type="GO" id="GO:0015969">
    <property type="term" value="P:guanosine tetraphosphate metabolic process"/>
    <property type="evidence" value="ECO:0007669"/>
    <property type="project" value="InterPro"/>
</dbReference>
<evidence type="ECO:0000259" key="1">
    <source>
        <dbReference type="SMART" id="SM00954"/>
    </source>
</evidence>
<dbReference type="GO" id="GO:0008728">
    <property type="term" value="F:GTP diphosphokinase activity"/>
    <property type="evidence" value="ECO:0007669"/>
    <property type="project" value="UniProtKB-EC"/>
</dbReference>
<evidence type="ECO:0000313" key="3">
    <source>
        <dbReference type="Proteomes" id="UP000075680"/>
    </source>
</evidence>
<gene>
    <name evidence="2" type="primary">yjbM</name>
    <name evidence="2" type="ORF">AVENLUH5627_00865</name>
</gene>
<name>A0A150I1W2_9GAMM</name>
<dbReference type="InterPro" id="IPR052366">
    <property type="entry name" value="GTP_Pyrophosphokinase"/>
</dbReference>
<dbReference type="InterPro" id="IPR043519">
    <property type="entry name" value="NT_sf"/>
</dbReference>
<dbReference type="PANTHER" id="PTHR47837:SF1">
    <property type="entry name" value="GTP PYROPHOSPHOKINASE YJBM"/>
    <property type="match status" value="1"/>
</dbReference>
<dbReference type="SMART" id="SM00954">
    <property type="entry name" value="RelA_SpoT"/>
    <property type="match status" value="1"/>
</dbReference>
<dbReference type="PATRIC" id="fig|52133.18.peg.896"/>
<dbReference type="InterPro" id="IPR007685">
    <property type="entry name" value="RelA_SpoT"/>
</dbReference>
<evidence type="ECO:0000313" key="2">
    <source>
        <dbReference type="EMBL" id="KXZ73230.1"/>
    </source>
</evidence>
<dbReference type="PANTHER" id="PTHR47837">
    <property type="entry name" value="GTP PYROPHOSPHOKINASE YJBM"/>
    <property type="match status" value="1"/>
</dbReference>
<sequence length="241" mass="27926">MKDEKNLTKEELKERAIRFYNRYGSDLEQISELLKIRLTQLSLAYTLKNNLPPEAIKISTRVKTLSSFLKKLEKKGWPQFYYPTELVQDLIGARVVCWFVDDCVGIKSFISSSKHLQIKGEVEDYITNPKPSGYRSIHLLAEVGYDSVQRKNSDVIIMSEDMVCEIQIRTKLQDAWGDVTHEFHYKAKNAGVDNKVYEQILSQISDRLANEDKSMLTLRDAYQELADDKTKNSTREGFRDE</sequence>
<comment type="caution">
    <text evidence="2">The sequence shown here is derived from an EMBL/GenBank/DDBJ whole genome shotgun (WGS) entry which is preliminary data.</text>
</comment>
<dbReference type="SUPFAM" id="SSF81301">
    <property type="entry name" value="Nucleotidyltransferase"/>
    <property type="match status" value="1"/>
</dbReference>
<dbReference type="EMBL" id="JRUE01000070">
    <property type="protein sequence ID" value="KXZ73230.1"/>
    <property type="molecule type" value="Genomic_DNA"/>
</dbReference>
<proteinExistence type="predicted"/>
<dbReference type="Pfam" id="PF04607">
    <property type="entry name" value="RelA_SpoT"/>
    <property type="match status" value="1"/>
</dbReference>
<protein>
    <submittedName>
        <fullName evidence="2">GTP pyrophosphokinase YjbM</fullName>
        <ecNumber evidence="2">2.7.6.5</ecNumber>
    </submittedName>
</protein>
<dbReference type="GO" id="GO:0016301">
    <property type="term" value="F:kinase activity"/>
    <property type="evidence" value="ECO:0007669"/>
    <property type="project" value="UniProtKB-KW"/>
</dbReference>
<dbReference type="AlphaFoldDB" id="A0A150I1W2"/>
<feature type="domain" description="RelA/SpoT" evidence="1">
    <location>
        <begin position="60"/>
        <end position="191"/>
    </location>
</feature>
<accession>A0A150I1W2</accession>
<dbReference type="Proteomes" id="UP000075680">
    <property type="component" value="Unassembled WGS sequence"/>
</dbReference>
<dbReference type="RefSeq" id="WP_061518269.1">
    <property type="nucleotide sequence ID" value="NZ_JRUE01000070.1"/>
</dbReference>
<keyword evidence="2" id="KW-0808">Transferase</keyword>